<evidence type="ECO:0000313" key="2">
    <source>
        <dbReference type="EMBL" id="BAP00746.1"/>
    </source>
</evidence>
<protein>
    <submittedName>
        <fullName evidence="2">Membrane protein US8A</fullName>
    </submittedName>
</protein>
<dbReference type="KEGG" id="vg:19621715"/>
<feature type="compositionally biased region" description="Pro residues" evidence="1">
    <location>
        <begin position="55"/>
        <end position="68"/>
    </location>
</feature>
<evidence type="ECO:0000256" key="1">
    <source>
        <dbReference type="SAM" id="MobiDB-lite"/>
    </source>
</evidence>
<name>A0A060Q5B0_9ALPH</name>
<proteinExistence type="predicted"/>
<sequence length="123" mass="13094">MDPMDIVTSRPPIRLARGGKAAIASPATCSRRFSREQMAVGRELVNLAEAVAWPSPTPPPETPPPTPSSPLYSGDMTHMTLAHVDPSVHVLGRLLVHWSHKALGLGAVLCGVMYYVTSGNRGA</sequence>
<gene>
    <name evidence="2" type="primary">US8A</name>
</gene>
<dbReference type="Pfam" id="PF25737">
    <property type="entry name" value="Herpes_US8A"/>
    <property type="match status" value="1"/>
</dbReference>
<evidence type="ECO:0000313" key="3">
    <source>
        <dbReference type="Proteomes" id="UP000173965"/>
    </source>
</evidence>
<reference evidence="3" key="1">
    <citation type="journal article" date="2014" name="J. Virol.">
        <title>Isolation and characterization of a novel alphaherpesvirus in fruit bats.</title>
        <authorList>
            <person name="Sasaki M."/>
            <person name="Setiyono A."/>
            <person name="Handharyani E."/>
            <person name="Kobayashi S."/>
            <person name="Rahmadani I."/>
            <person name="Taha S."/>
            <person name="Adiani S."/>
            <person name="Subangkit M."/>
            <person name="Nakamura I."/>
            <person name="Sawa H."/>
            <person name="Kimura T."/>
        </authorList>
    </citation>
    <scope>NUCLEOTIDE SEQUENCE [LARGE SCALE GENOMIC DNA]</scope>
</reference>
<dbReference type="Proteomes" id="UP000173965">
    <property type="component" value="Segment"/>
</dbReference>
<accession>A0A060Q5B0</accession>
<organism evidence="2 3">
    <name type="scientific">Pteropodid alphaherpesvirus 1</name>
    <dbReference type="NCBI Taxonomy" id="1343901"/>
    <lineage>
        <taxon>Viruses</taxon>
        <taxon>Duplodnaviria</taxon>
        <taxon>Heunggongvirae</taxon>
        <taxon>Peploviricota</taxon>
        <taxon>Herviviricetes</taxon>
        <taxon>Herpesvirales</taxon>
        <taxon>Orthoherpesviridae</taxon>
        <taxon>Alphaherpesvirinae</taxon>
        <taxon>Simplexvirus</taxon>
        <taxon>Simplexvirus pteropodidalpha1</taxon>
    </lineage>
</organism>
<feature type="region of interest" description="Disordered" evidence="1">
    <location>
        <begin position="52"/>
        <end position="74"/>
    </location>
</feature>
<dbReference type="InterPro" id="IPR017377">
    <property type="entry name" value="Herpes_US8A"/>
</dbReference>
<dbReference type="GeneID" id="19621715"/>
<dbReference type="RefSeq" id="YP_009042129.1">
    <property type="nucleotide sequence ID" value="NC_024306.1"/>
</dbReference>
<dbReference type="EMBL" id="AB825953">
    <property type="protein sequence ID" value="BAP00746.1"/>
    <property type="molecule type" value="Genomic_DNA"/>
</dbReference>
<keyword evidence="3" id="KW-1185">Reference proteome</keyword>